<dbReference type="PANTHER" id="PTHR43581:SF2">
    <property type="entry name" value="EXCINUCLEASE ATPASE SUBUNIT"/>
    <property type="match status" value="1"/>
</dbReference>
<proteinExistence type="predicted"/>
<dbReference type="AlphaFoldDB" id="A0A543G1W3"/>
<gene>
    <name evidence="2" type="ORF">BC670_0946</name>
</gene>
<evidence type="ECO:0000313" key="3">
    <source>
        <dbReference type="Proteomes" id="UP000320773"/>
    </source>
</evidence>
<name>A0A543G1W3_9FLAO</name>
<dbReference type="InterPro" id="IPR041685">
    <property type="entry name" value="AAA_GajA/Old/RecF-like"/>
</dbReference>
<organism evidence="2 3">
    <name type="scientific">Flavobacterium branchiophilum</name>
    <dbReference type="NCBI Taxonomy" id="55197"/>
    <lineage>
        <taxon>Bacteria</taxon>
        <taxon>Pseudomonadati</taxon>
        <taxon>Bacteroidota</taxon>
        <taxon>Flavobacteriia</taxon>
        <taxon>Flavobacteriales</taxon>
        <taxon>Flavobacteriaceae</taxon>
        <taxon>Flavobacterium</taxon>
    </lineage>
</organism>
<accession>A0A543G1W3</accession>
<evidence type="ECO:0000259" key="1">
    <source>
        <dbReference type="Pfam" id="PF13175"/>
    </source>
</evidence>
<dbReference type="CDD" id="cd00267">
    <property type="entry name" value="ABC_ATPase"/>
    <property type="match status" value="1"/>
</dbReference>
<dbReference type="PANTHER" id="PTHR43581">
    <property type="entry name" value="ATP/GTP PHOSPHATASE"/>
    <property type="match status" value="1"/>
</dbReference>
<dbReference type="RefSeq" id="WP_089081183.1">
    <property type="nucleotide sequence ID" value="NZ_VFPJ01000001.1"/>
</dbReference>
<dbReference type="Pfam" id="PF13175">
    <property type="entry name" value="AAA_15"/>
    <property type="match status" value="1"/>
</dbReference>
<sequence length="462" mass="53211">MKIQINNLGAIKEGTIDLSKKLNVFCGPNGTGKTYLAYAIYGLLKTQIHVGSNKELVKNLIDKKKYLYAIDFTAINQYRNLLITNFKEDLDSLFGIGDDLAKQYFADTTINYNESEQEFEDKLTECSFETFLDIKKINLKISKERNSKEIVLEITDYTISNNDIEMLEIFLHSTILLLLSKYPISSTFILPVERNSIFTFSKELSIKKQEAVDHFHAMTGKNQIDRFDLLFKKTTRYPLAIKDGLMIAEDLAETKKNKSPFYDLGIEIETELLHGKVIISSDGEIQFEPEKAKKRFLPIHMTASIIKSLASLVIYLKHIAKKNDLIIIDEPEINLHPDNQIILTRLIARLINKGFRLLISTHSDYIVREINNLIMLSSKKEEVLKLRNTFGYNDEEYINQDDIEVHFFDYPKKKTGNKQVVIEKLEILSSGFEIPTVNKTIEDQNEIAEELFYALEYAGNDE</sequence>
<feature type="domain" description="Endonuclease GajA/Old nuclease/RecF-like AAA" evidence="1">
    <location>
        <begin position="2"/>
        <end position="367"/>
    </location>
</feature>
<reference evidence="2 3" key="1">
    <citation type="submission" date="2019-06" db="EMBL/GenBank/DDBJ databases">
        <title>Genomic Encyclopedia of Archaeal and Bacterial Type Strains, Phase II (KMG-II): from individual species to whole genera.</title>
        <authorList>
            <person name="Goeker M."/>
        </authorList>
    </citation>
    <scope>NUCLEOTIDE SEQUENCE [LARGE SCALE GENOMIC DNA]</scope>
    <source>
        <strain evidence="2 3">DSM 24789</strain>
    </source>
</reference>
<dbReference type="InterPro" id="IPR027417">
    <property type="entry name" value="P-loop_NTPase"/>
</dbReference>
<evidence type="ECO:0000313" key="2">
    <source>
        <dbReference type="EMBL" id="TQM40083.1"/>
    </source>
</evidence>
<protein>
    <submittedName>
        <fullName evidence="2">AAA ATPase-like protein</fullName>
    </submittedName>
</protein>
<dbReference type="EMBL" id="VFPJ01000001">
    <property type="protein sequence ID" value="TQM40083.1"/>
    <property type="molecule type" value="Genomic_DNA"/>
</dbReference>
<dbReference type="Gene3D" id="3.40.50.300">
    <property type="entry name" value="P-loop containing nucleotide triphosphate hydrolases"/>
    <property type="match status" value="2"/>
</dbReference>
<dbReference type="Proteomes" id="UP000320773">
    <property type="component" value="Unassembled WGS sequence"/>
</dbReference>
<dbReference type="InterPro" id="IPR051396">
    <property type="entry name" value="Bact_Antivir_Def_Nuclease"/>
</dbReference>
<dbReference type="SUPFAM" id="SSF52540">
    <property type="entry name" value="P-loop containing nucleoside triphosphate hydrolases"/>
    <property type="match status" value="1"/>
</dbReference>
<comment type="caution">
    <text evidence="2">The sequence shown here is derived from an EMBL/GenBank/DDBJ whole genome shotgun (WGS) entry which is preliminary data.</text>
</comment>